<proteinExistence type="predicted"/>
<feature type="region of interest" description="Disordered" evidence="1">
    <location>
        <begin position="226"/>
        <end position="289"/>
    </location>
</feature>
<comment type="caution">
    <text evidence="2">The sequence shown here is derived from an EMBL/GenBank/DDBJ whole genome shotgun (WGS) entry which is preliminary data.</text>
</comment>
<dbReference type="RefSeq" id="XP_001829252.2">
    <property type="nucleotide sequence ID" value="XM_001829200.2"/>
</dbReference>
<feature type="compositionally biased region" description="Polar residues" evidence="1">
    <location>
        <begin position="226"/>
        <end position="245"/>
    </location>
</feature>
<feature type="compositionally biased region" description="Basic and acidic residues" evidence="1">
    <location>
        <begin position="274"/>
        <end position="283"/>
    </location>
</feature>
<dbReference type="OrthoDB" id="3062721at2759"/>
<gene>
    <name evidence="2" type="ORF">CC1G_06589</name>
</gene>
<dbReference type="KEGG" id="cci:CC1G_06589"/>
<sequence>MPVCQFYLTKCSESLLDLGWKIIMPKRNPVNSADDSNSPPKDNSDPLSVFLIISAKAYSSIGFGLSVLAIWMRWFLPDSAAPGQPVKAIANMPSPGPKTRSSSKLRALPRSPRVPPPTPMRRRSAPPTTTYSPVSILEHGSAPPSHSREPSGSSRRVYFADMQAPVSRRNTEPLERLTFVPEEETQMPTPIPSVPPSPLILSPILIESPLLTSLPVTNMVTPTPITTVAQDTPSTTINDENFTQPENEKTSTTPSSTPRQRKLRLSFTLRPKRNSLDKSREDPVVSQGS</sequence>
<dbReference type="VEuPathDB" id="FungiDB:CC1G_06589"/>
<feature type="region of interest" description="Disordered" evidence="1">
    <location>
        <begin position="87"/>
        <end position="154"/>
    </location>
</feature>
<dbReference type="EMBL" id="AACS02000001">
    <property type="protein sequence ID" value="EAU92578.2"/>
    <property type="molecule type" value="Genomic_DNA"/>
</dbReference>
<organism evidence="2 3">
    <name type="scientific">Coprinopsis cinerea (strain Okayama-7 / 130 / ATCC MYA-4618 / FGSC 9003)</name>
    <name type="common">Inky cap fungus</name>
    <name type="synonym">Hormographiella aspergillata</name>
    <dbReference type="NCBI Taxonomy" id="240176"/>
    <lineage>
        <taxon>Eukaryota</taxon>
        <taxon>Fungi</taxon>
        <taxon>Dikarya</taxon>
        <taxon>Basidiomycota</taxon>
        <taxon>Agaricomycotina</taxon>
        <taxon>Agaricomycetes</taxon>
        <taxon>Agaricomycetidae</taxon>
        <taxon>Agaricales</taxon>
        <taxon>Agaricineae</taxon>
        <taxon>Psathyrellaceae</taxon>
        <taxon>Coprinopsis</taxon>
    </lineage>
</organism>
<dbReference type="HOGENOM" id="CLU_963160_0_0_1"/>
<reference evidence="2 3" key="1">
    <citation type="journal article" date="2010" name="Proc. Natl. Acad. Sci. U.S.A.">
        <title>Insights into evolution of multicellular fungi from the assembled chromosomes of the mushroom Coprinopsis cinerea (Coprinus cinereus).</title>
        <authorList>
            <person name="Stajich J.E."/>
            <person name="Wilke S.K."/>
            <person name="Ahren D."/>
            <person name="Au C.H."/>
            <person name="Birren B.W."/>
            <person name="Borodovsky M."/>
            <person name="Burns C."/>
            <person name="Canback B."/>
            <person name="Casselton L.A."/>
            <person name="Cheng C.K."/>
            <person name="Deng J."/>
            <person name="Dietrich F.S."/>
            <person name="Fargo D.C."/>
            <person name="Farman M.L."/>
            <person name="Gathman A.C."/>
            <person name="Goldberg J."/>
            <person name="Guigo R."/>
            <person name="Hoegger P.J."/>
            <person name="Hooker J.B."/>
            <person name="Huggins A."/>
            <person name="James T.Y."/>
            <person name="Kamada T."/>
            <person name="Kilaru S."/>
            <person name="Kodira C."/>
            <person name="Kues U."/>
            <person name="Kupfer D."/>
            <person name="Kwan H.S."/>
            <person name="Lomsadze A."/>
            <person name="Li W."/>
            <person name="Lilly W.W."/>
            <person name="Ma L.J."/>
            <person name="Mackey A.J."/>
            <person name="Manning G."/>
            <person name="Martin F."/>
            <person name="Muraguchi H."/>
            <person name="Natvig D.O."/>
            <person name="Palmerini H."/>
            <person name="Ramesh M.A."/>
            <person name="Rehmeyer C.J."/>
            <person name="Roe B.A."/>
            <person name="Shenoy N."/>
            <person name="Stanke M."/>
            <person name="Ter-Hovhannisyan V."/>
            <person name="Tunlid A."/>
            <person name="Velagapudi R."/>
            <person name="Vision T.J."/>
            <person name="Zeng Q."/>
            <person name="Zolan M.E."/>
            <person name="Pukkila P.J."/>
        </authorList>
    </citation>
    <scope>NUCLEOTIDE SEQUENCE [LARGE SCALE GENOMIC DNA]</scope>
    <source>
        <strain evidence="3">Okayama-7 / 130 / ATCC MYA-4618 / FGSC 9003</strain>
    </source>
</reference>
<protein>
    <submittedName>
        <fullName evidence="2">Uncharacterized protein</fullName>
    </submittedName>
</protein>
<keyword evidence="3" id="KW-1185">Reference proteome</keyword>
<evidence type="ECO:0000313" key="2">
    <source>
        <dbReference type="EMBL" id="EAU92578.2"/>
    </source>
</evidence>
<dbReference type="Proteomes" id="UP000001861">
    <property type="component" value="Unassembled WGS sequence"/>
</dbReference>
<dbReference type="AlphaFoldDB" id="A8N317"/>
<name>A8N317_COPC7</name>
<dbReference type="GeneID" id="6005679"/>
<dbReference type="InParanoid" id="A8N317"/>
<evidence type="ECO:0000313" key="3">
    <source>
        <dbReference type="Proteomes" id="UP000001861"/>
    </source>
</evidence>
<accession>A8N317</accession>
<evidence type="ECO:0000256" key="1">
    <source>
        <dbReference type="SAM" id="MobiDB-lite"/>
    </source>
</evidence>